<protein>
    <submittedName>
        <fullName evidence="1">Uncharacterized protein</fullName>
    </submittedName>
</protein>
<name>A0A7T6VIS6_9BURK</name>
<dbReference type="KEGG" id="bann:JFN94_25230"/>
<proteinExistence type="predicted"/>
<evidence type="ECO:0000313" key="2">
    <source>
        <dbReference type="Proteomes" id="UP000596205"/>
    </source>
</evidence>
<gene>
    <name evidence="1" type="ORF">JFN94_25230</name>
</gene>
<dbReference type="Proteomes" id="UP000596205">
    <property type="component" value="Chromosome 2"/>
</dbReference>
<organism evidence="1 2">
    <name type="scientific">Burkholderia anthina</name>
    <dbReference type="NCBI Taxonomy" id="179879"/>
    <lineage>
        <taxon>Bacteria</taxon>
        <taxon>Pseudomonadati</taxon>
        <taxon>Pseudomonadota</taxon>
        <taxon>Betaproteobacteria</taxon>
        <taxon>Burkholderiales</taxon>
        <taxon>Burkholderiaceae</taxon>
        <taxon>Burkholderia</taxon>
        <taxon>Burkholderia cepacia complex</taxon>
    </lineage>
</organism>
<reference evidence="1 2" key="1">
    <citation type="submission" date="2020-12" db="EMBL/GenBank/DDBJ databases">
        <title>Complete genome sequence of Burkholderia anthina BJQ0011.</title>
        <authorList>
            <person name="Xu Y."/>
        </authorList>
    </citation>
    <scope>NUCLEOTIDE SEQUENCE [LARGE SCALE GENOMIC DNA]</scope>
    <source>
        <strain evidence="1 2">BJQ0011</strain>
    </source>
</reference>
<sequence length="162" mass="18309">MRANARAASVRGEDAKRYRRVPEGTRLRAARRLEACGQLRPDSWSNLRWSTALRISAWASSAKAGVMPRTTPGNRRRPDFATQVEFLRRSERERFLLDPIAPDRSSMRRRRRRARIAYRASPAFPKYARIGNHALLITAQVPPIHIVAIVDPHVTGTDTGSG</sequence>
<dbReference type="AlphaFoldDB" id="A0A7T6VIS6"/>
<accession>A0A7T6VIS6</accession>
<evidence type="ECO:0000313" key="1">
    <source>
        <dbReference type="EMBL" id="QQK04640.1"/>
    </source>
</evidence>
<dbReference type="EMBL" id="CP066770">
    <property type="protein sequence ID" value="QQK04640.1"/>
    <property type="molecule type" value="Genomic_DNA"/>
</dbReference>
<dbReference type="RefSeq" id="WP_124829771.1">
    <property type="nucleotide sequence ID" value="NZ_CADETT010000001.1"/>
</dbReference>